<dbReference type="PANTHER" id="PTHR24330:SF19">
    <property type="entry name" value="MEDIATOR OF RNA POLYMERASE II TRANSCRIPTION SUBUNIT 29"/>
    <property type="match status" value="1"/>
</dbReference>
<comment type="caution">
    <text evidence="2">The sequence shown here is derived from an EMBL/GenBank/DDBJ whole genome shotgun (WGS) entry which is preliminary data.</text>
</comment>
<dbReference type="OrthoDB" id="549023at2759"/>
<dbReference type="Proteomes" id="UP000747110">
    <property type="component" value="Unassembled WGS sequence"/>
</dbReference>
<feature type="region of interest" description="Disordered" evidence="1">
    <location>
        <begin position="568"/>
        <end position="602"/>
    </location>
</feature>
<dbReference type="AlphaFoldDB" id="A0A8J4C951"/>
<dbReference type="EMBL" id="BNCP01000008">
    <property type="protein sequence ID" value="GIL76416.1"/>
    <property type="molecule type" value="Genomic_DNA"/>
</dbReference>
<dbReference type="PANTHER" id="PTHR24330">
    <property type="entry name" value="HOMEOBOX PROTEIN BARH-LIKE"/>
    <property type="match status" value="1"/>
</dbReference>
<feature type="compositionally biased region" description="Low complexity" evidence="1">
    <location>
        <begin position="568"/>
        <end position="589"/>
    </location>
</feature>
<sequence>MGRKKVAPAGGKQIPADDLLRLLHSQNLGKIRTVVKSGLDPNGYVSNTSCFDNTTWVLRDQKPLVPLLIFSCFNGVPAPAVDLLIRLGASADAVTDCGLPAPLAVLCAKITPEEQRALFQVLRHHHCSTFNASMRSARNDLPIHVTCKILDLSDWPPPRKVEGIELLIQFGTFQLPDGSLDERAMYEFLATAVRHPCGHKLLDCIWRHFPQRLLPSLPVSDCLLLRALTDSWLEPIWRHSEERQHIVSMGLVLRALLEHPALEKSHREAVAYWLRANMTVLLYHPELVASLLDRCKAPAVGPNLRAENDGKGQPTPPTAAAASDANLSAAGSCPGTLQSPLFFHPDDRDLVLPTGLLSGPEAAQGTVPLSPNMSLMLAYVVDADEQLARQGVQMLLSRGARVDLPCRLGSEVLGSDCDGLITPLMAALMPYHRNQGLVELLWQRFAEVQPALATQEAVIRMRSAAHTRFLSLPGWQAPLDSAARAAAAAAAMSAANTGGAGGAADGTTAATTISGSPAIEATPLDCSRERLRDLLDSNVLDYVDNRNLELVEAALTGLLAQLSSLSSQPAADPQTAPAASAVAVSAKDTNAQDNSSSRGGGAAAADLAEQVAMISERLERAQARLDELYGSDLSEANLADDPEIWRAEAEVEALAAVHRCLQRLTASASGAANTYSTCNELPAGVAFVEVIAARIVGQPEWGFSRGLLLQLGLSQMRRVLRALQ</sequence>
<name>A0A8J4C951_9CHLO</name>
<evidence type="ECO:0000313" key="2">
    <source>
        <dbReference type="EMBL" id="GIL76416.1"/>
    </source>
</evidence>
<dbReference type="InterPro" id="IPR052145">
    <property type="entry name" value="Mediator/Homeobox_domain"/>
</dbReference>
<proteinExistence type="predicted"/>
<accession>A0A8J4C951</accession>
<evidence type="ECO:0000256" key="1">
    <source>
        <dbReference type="SAM" id="MobiDB-lite"/>
    </source>
</evidence>
<organism evidence="2 3">
    <name type="scientific">Volvox reticuliferus</name>
    <dbReference type="NCBI Taxonomy" id="1737510"/>
    <lineage>
        <taxon>Eukaryota</taxon>
        <taxon>Viridiplantae</taxon>
        <taxon>Chlorophyta</taxon>
        <taxon>core chlorophytes</taxon>
        <taxon>Chlorophyceae</taxon>
        <taxon>CS clade</taxon>
        <taxon>Chlamydomonadales</taxon>
        <taxon>Volvocaceae</taxon>
        <taxon>Volvox</taxon>
    </lineage>
</organism>
<feature type="region of interest" description="Disordered" evidence="1">
    <location>
        <begin position="303"/>
        <end position="327"/>
    </location>
</feature>
<feature type="non-terminal residue" evidence="2">
    <location>
        <position position="1"/>
    </location>
</feature>
<protein>
    <submittedName>
        <fullName evidence="2">Uncharacterized protein</fullName>
    </submittedName>
</protein>
<reference evidence="2" key="1">
    <citation type="journal article" date="2021" name="Proc. Natl. Acad. Sci. U.S.A.">
        <title>Three genomes in the algal genus Volvox reveal the fate of a haploid sex-determining region after a transition to homothallism.</title>
        <authorList>
            <person name="Yamamoto K."/>
            <person name="Hamaji T."/>
            <person name="Kawai-Toyooka H."/>
            <person name="Matsuzaki R."/>
            <person name="Takahashi F."/>
            <person name="Nishimura Y."/>
            <person name="Kawachi M."/>
            <person name="Noguchi H."/>
            <person name="Minakuchi Y."/>
            <person name="Umen J.G."/>
            <person name="Toyoda A."/>
            <person name="Nozaki H."/>
        </authorList>
    </citation>
    <scope>NUCLEOTIDE SEQUENCE</scope>
    <source>
        <strain evidence="2">NIES-3786</strain>
    </source>
</reference>
<evidence type="ECO:0000313" key="3">
    <source>
        <dbReference type="Proteomes" id="UP000747110"/>
    </source>
</evidence>
<gene>
    <name evidence="2" type="ORF">Vretifemale_6012</name>
</gene>
<keyword evidence="3" id="KW-1185">Reference proteome</keyword>